<name>A0A1W1BZJ1_9ZZZZ</name>
<organism evidence="1">
    <name type="scientific">hydrothermal vent metagenome</name>
    <dbReference type="NCBI Taxonomy" id="652676"/>
    <lineage>
        <taxon>unclassified sequences</taxon>
        <taxon>metagenomes</taxon>
        <taxon>ecological metagenomes</taxon>
    </lineage>
</organism>
<dbReference type="PROSITE" id="PS51257">
    <property type="entry name" value="PROKAR_LIPOPROTEIN"/>
    <property type="match status" value="1"/>
</dbReference>
<gene>
    <name evidence="1" type="ORF">MNB_SV-12-1387</name>
</gene>
<reference evidence="1" key="1">
    <citation type="submission" date="2016-10" db="EMBL/GenBank/DDBJ databases">
        <authorList>
            <person name="de Groot N.N."/>
        </authorList>
    </citation>
    <scope>NUCLEOTIDE SEQUENCE</scope>
</reference>
<evidence type="ECO:0008006" key="2">
    <source>
        <dbReference type="Google" id="ProtNLM"/>
    </source>
</evidence>
<dbReference type="EMBL" id="FPHE01000087">
    <property type="protein sequence ID" value="SFV58897.1"/>
    <property type="molecule type" value="Genomic_DNA"/>
</dbReference>
<sequence>MPKIIQLSLLSILLFTACEEKLKPVVTINPKLKRPISCMKLNQINMEKEVLDTFNNLYDFNETCDLILSVSYKKDIVCNSTQNVNMKNMGKFPKSYLKLSLRKGLEIEYTYYIDLYKNVDKEDMKEGFARLKEDLIKGEFNHPITKPHSQ</sequence>
<accession>A0A1W1BZJ1</accession>
<protein>
    <recommendedName>
        <fullName evidence="2">Lipoprotein</fullName>
    </recommendedName>
</protein>
<dbReference type="AlphaFoldDB" id="A0A1W1BZJ1"/>
<proteinExistence type="predicted"/>
<evidence type="ECO:0000313" key="1">
    <source>
        <dbReference type="EMBL" id="SFV58897.1"/>
    </source>
</evidence>